<keyword evidence="15" id="KW-1185">Reference proteome</keyword>
<dbReference type="InterPro" id="IPR054827">
    <property type="entry name" value="thermosome_alpha"/>
</dbReference>
<dbReference type="NCBIfam" id="NF041082">
    <property type="entry name" value="thermosome_alpha"/>
    <property type="match status" value="1"/>
</dbReference>
<dbReference type="InterPro" id="IPR002194">
    <property type="entry name" value="Chaperonin_TCP-1_CS"/>
</dbReference>
<dbReference type="InterPro" id="IPR042099">
    <property type="entry name" value="ANL_N_sf"/>
</dbReference>
<dbReference type="InterPro" id="IPR002423">
    <property type="entry name" value="Cpn60/GroEL/TCP-1"/>
</dbReference>
<dbReference type="InterPro" id="IPR027413">
    <property type="entry name" value="GROEL-like_equatorial_sf"/>
</dbReference>
<dbReference type="Gene3D" id="3.40.50.12780">
    <property type="entry name" value="N-terminal domain of ligase-like"/>
    <property type="match status" value="1"/>
</dbReference>
<dbReference type="GO" id="GO:0051082">
    <property type="term" value="F:unfolded protein binding"/>
    <property type="evidence" value="ECO:0007669"/>
    <property type="project" value="InterPro"/>
</dbReference>
<dbReference type="GO" id="GO:0140662">
    <property type="term" value="F:ATP-dependent protein folding chaperone"/>
    <property type="evidence" value="ECO:0007669"/>
    <property type="project" value="InterPro"/>
</dbReference>
<comment type="subcellular location">
    <subcellularLocation>
        <location evidence="1">Cytoplasm</location>
    </subcellularLocation>
</comment>
<evidence type="ECO:0000313" key="15">
    <source>
        <dbReference type="Proteomes" id="UP001148614"/>
    </source>
</evidence>
<dbReference type="InterPro" id="IPR012718">
    <property type="entry name" value="Chap_CCT_epsi"/>
</dbReference>
<protein>
    <recommendedName>
        <fullName evidence="8">T-complex protein 1 subunit epsilon</fullName>
    </recommendedName>
    <alternativeName>
        <fullName evidence="9">CCT-epsilon</fullName>
    </alternativeName>
</protein>
<evidence type="ECO:0000256" key="8">
    <source>
        <dbReference type="ARBA" id="ARBA00024086"/>
    </source>
</evidence>
<dbReference type="SUPFAM" id="SSF56801">
    <property type="entry name" value="Acetyl-CoA synthetase-like"/>
    <property type="match status" value="1"/>
</dbReference>
<dbReference type="InterPro" id="IPR053374">
    <property type="entry name" value="TCP-1_chaperonin"/>
</dbReference>
<dbReference type="PANTHER" id="PTHR11353">
    <property type="entry name" value="CHAPERONIN"/>
    <property type="match status" value="1"/>
</dbReference>
<keyword evidence="4" id="KW-0963">Cytoplasm</keyword>
<feature type="domain" description="AMP-dependent synthetase/ligase" evidence="13">
    <location>
        <begin position="151"/>
        <end position="562"/>
    </location>
</feature>
<evidence type="ECO:0000256" key="4">
    <source>
        <dbReference type="ARBA" id="ARBA00022490"/>
    </source>
</evidence>
<dbReference type="Gene3D" id="3.50.7.10">
    <property type="entry name" value="GroEL"/>
    <property type="match status" value="1"/>
</dbReference>
<dbReference type="Pfam" id="PF00118">
    <property type="entry name" value="Cpn60_TCP1"/>
    <property type="match status" value="1"/>
</dbReference>
<dbReference type="VEuPathDB" id="FungiDB:F4678DRAFT_443819"/>
<dbReference type="NCBIfam" id="TIGR02343">
    <property type="entry name" value="chap_CCT_epsi"/>
    <property type="match status" value="1"/>
</dbReference>
<evidence type="ECO:0000256" key="11">
    <source>
        <dbReference type="SAM" id="MobiDB-lite"/>
    </source>
</evidence>
<comment type="subunit">
    <text evidence="3">Heterooligomeric complex of about 850 to 900 kDa that forms two stacked rings, 12 to 16 nm in diameter.</text>
</comment>
<evidence type="ECO:0000256" key="7">
    <source>
        <dbReference type="ARBA" id="ARBA00023186"/>
    </source>
</evidence>
<dbReference type="SUPFAM" id="SSF54849">
    <property type="entry name" value="GroEL-intermediate domain like"/>
    <property type="match status" value="1"/>
</dbReference>
<dbReference type="CDD" id="cd03339">
    <property type="entry name" value="TCP1_epsilon"/>
    <property type="match status" value="1"/>
</dbReference>
<dbReference type="SUPFAM" id="SSF52029">
    <property type="entry name" value="GroEL apical domain-like"/>
    <property type="match status" value="1"/>
</dbReference>
<dbReference type="FunFam" id="3.50.7.10:FF:000003">
    <property type="entry name" value="T-complex protein 1 subunit epsilon"/>
    <property type="match status" value="1"/>
</dbReference>
<evidence type="ECO:0000256" key="2">
    <source>
        <dbReference type="ARBA" id="ARBA00008020"/>
    </source>
</evidence>
<evidence type="ECO:0000256" key="9">
    <source>
        <dbReference type="ARBA" id="ARBA00033325"/>
    </source>
</evidence>
<dbReference type="Gene3D" id="3.30.260.10">
    <property type="entry name" value="TCP-1-like chaperonin intermediate domain"/>
    <property type="match status" value="1"/>
</dbReference>
<dbReference type="SUPFAM" id="SSF48592">
    <property type="entry name" value="GroEL equatorial domain-like"/>
    <property type="match status" value="1"/>
</dbReference>
<dbReference type="NCBIfam" id="NF041083">
    <property type="entry name" value="thermosome_beta"/>
    <property type="match status" value="1"/>
</dbReference>
<accession>A0A9W8NNS5</accession>
<proteinExistence type="inferred from homology"/>
<keyword evidence="12" id="KW-0472">Membrane</keyword>
<dbReference type="InterPro" id="IPR020845">
    <property type="entry name" value="AMP-binding_CS"/>
</dbReference>
<evidence type="ECO:0000256" key="5">
    <source>
        <dbReference type="ARBA" id="ARBA00022741"/>
    </source>
</evidence>
<dbReference type="VEuPathDB" id="FungiDB:F4678DRAFT_464766"/>
<keyword evidence="12" id="KW-1133">Transmembrane helix</keyword>
<dbReference type="PRINTS" id="PR00304">
    <property type="entry name" value="TCOMPLEXTCP1"/>
</dbReference>
<dbReference type="InterPro" id="IPR027410">
    <property type="entry name" value="TCP-1-like_intermed_sf"/>
</dbReference>
<dbReference type="PROSITE" id="PS00995">
    <property type="entry name" value="TCP1_3"/>
    <property type="match status" value="1"/>
</dbReference>
<keyword evidence="5 10" id="KW-0547">Nucleotide-binding</keyword>
<comment type="caution">
    <text evidence="14">The sequence shown here is derived from an EMBL/GenBank/DDBJ whole genome shotgun (WGS) entry which is preliminary data.</text>
</comment>
<reference evidence="14" key="1">
    <citation type="submission" date="2022-07" db="EMBL/GenBank/DDBJ databases">
        <title>Genome Sequence of Xylaria arbuscula.</title>
        <authorList>
            <person name="Buettner E."/>
        </authorList>
    </citation>
    <scope>NUCLEOTIDE SEQUENCE</scope>
    <source>
        <strain evidence="14">VT107</strain>
    </source>
</reference>
<dbReference type="GO" id="GO:0005524">
    <property type="term" value="F:ATP binding"/>
    <property type="evidence" value="ECO:0007669"/>
    <property type="project" value="UniProtKB-KW"/>
</dbReference>
<dbReference type="FunFam" id="1.10.560.10:FF:000053">
    <property type="entry name" value="T-complex protein 1 subunit delta"/>
    <property type="match status" value="1"/>
</dbReference>
<dbReference type="Proteomes" id="UP001148614">
    <property type="component" value="Unassembled WGS sequence"/>
</dbReference>
<keyword evidence="7 10" id="KW-0143">Chaperone</keyword>
<evidence type="ECO:0000256" key="6">
    <source>
        <dbReference type="ARBA" id="ARBA00022840"/>
    </source>
</evidence>
<dbReference type="GO" id="GO:0016887">
    <property type="term" value="F:ATP hydrolysis activity"/>
    <property type="evidence" value="ECO:0007669"/>
    <property type="project" value="InterPro"/>
</dbReference>
<dbReference type="InterPro" id="IPR017998">
    <property type="entry name" value="Chaperone_TCP-1"/>
</dbReference>
<gene>
    <name evidence="14" type="ORF">NPX13_g312</name>
</gene>
<dbReference type="Pfam" id="PF00501">
    <property type="entry name" value="AMP-binding"/>
    <property type="match status" value="1"/>
</dbReference>
<feature type="transmembrane region" description="Helical" evidence="12">
    <location>
        <begin position="12"/>
        <end position="34"/>
    </location>
</feature>
<evidence type="ECO:0000256" key="10">
    <source>
        <dbReference type="RuleBase" id="RU004187"/>
    </source>
</evidence>
<dbReference type="InterPro" id="IPR027409">
    <property type="entry name" value="GroEL-like_apical_dom_sf"/>
</dbReference>
<sequence>MVQVLWPSLTTSRFILSFILLSPIFFSVVTNYILTSPTSAMALPTQYEGVLPLHMVQKPPFMVQDMNAPKVEGESRPYRHVKAKDGLITRPSPEIATIYDLFTTTAKKYGDKAAIGTRSLIKTHIEKKKVPKVVDGVKTEVEKQWSYFELSPYKYLTYKDYETRALNVGAGLRKSGLDSSDRIHIFASTSANWLCLSHGCASQSITIATAYDTLGPDAVEYSLTQTEAKAMYTDPHLLKTASRPLKNAKDVKYLIYNDDTNMPISDKELAEFKESHSKLTILSFSELVALGAENPIPPVPPKATDLCCIMYTSGSSGTPKGVPITHEGLVAGITGLYEVIAETITSKEVVLAYLPLAHILEMAVENLVIFIGGTLGYGSPRTLADTSMRKCAGDMRELAPTVMVGVPQIWETIRKGIEGRVNSGGMLKKNLFWGAYNLKSLLVSTGMPGGFLLDALVFNQVRSLTGGRVRFLFNGGSGISEGTLQFMSMVLAPMVTGYGLTETCANGSLGCPLQWTPNAIGPVPPSVELKLVSLPDLGYSTDSKPPQGEILLRGGPVAKEYFKNPEETEKAYTADGWFKTGDIGEVDSVGHVKIVDRVKNLVKLQGGEYIALEKLEAIYRGSKYVNNLMIHGDSSQPRPIAIITPNEKLLAELADSLSVDHANMHHDKKVLEAVHKDLIGVAKKAGLSPLEQVTGVVLVEEEWTPASGLVTATQKVNRRGLRENPPNEVRQASTTTTPDSSNTYAAPRHPVASSLERAATTGNMAMNLDLSNAAVMKDEQGRPFIVVRDQGKKKRQFGNEAVKSHILAARTVANIVKTSLGPRGLDKILISPDGDITVTNDGATILQQMEISNHVAKLLVELSKSQDDEIGDGTTGVVVLAGALLEQAAELIDKGIHPIRIADGYDQACDIAVAELDRISDTIEFSKSNTENLVKVARTSLGSKIVSKAHDQFANIAVDSVLSVADLERKDVDFELIKVDGKVGGALEDTILVKGVIVDKDFSHPQMPSEVRDAKIAILTCAFEPPKPKTKHKLDIASVEEYKKLQSYEREKFIEMIQQIKDAGANLAICQWGFDDEANHLLLQNELPAVRWVGGPEIELIAIATNGRIVPRFEDLKPEKLGTAGIVREMTFGTTREKMLVIEECANTRAVTVFVRGSNKMIIDEARRSLHDAQCVVRNLVRDNRVVYGGGAAEIACSLAVEDAAVQTPGLEQYAMRAFSEALDAVPMALAENSGLNPIATLAEVKSQQVQAGLEGRGKLGVDCMNKGSNNMKDAFVIDPLIGKRQQLMLATQLCRMVLKVNNVIISGSGDQDY</sequence>
<name>A0A9W8NNS5_9PEZI</name>
<dbReference type="PROSITE" id="PS00750">
    <property type="entry name" value="TCP1_1"/>
    <property type="match status" value="1"/>
</dbReference>
<dbReference type="Gene3D" id="1.10.560.10">
    <property type="entry name" value="GroEL-like equatorial domain"/>
    <property type="match status" value="1"/>
</dbReference>
<keyword evidence="12" id="KW-0812">Transmembrane</keyword>
<evidence type="ECO:0000256" key="1">
    <source>
        <dbReference type="ARBA" id="ARBA00004496"/>
    </source>
</evidence>
<evidence type="ECO:0000259" key="13">
    <source>
        <dbReference type="Pfam" id="PF00501"/>
    </source>
</evidence>
<organism evidence="14 15">
    <name type="scientific">Xylaria arbuscula</name>
    <dbReference type="NCBI Taxonomy" id="114810"/>
    <lineage>
        <taxon>Eukaryota</taxon>
        <taxon>Fungi</taxon>
        <taxon>Dikarya</taxon>
        <taxon>Ascomycota</taxon>
        <taxon>Pezizomycotina</taxon>
        <taxon>Sordariomycetes</taxon>
        <taxon>Xylariomycetidae</taxon>
        <taxon>Xylariales</taxon>
        <taxon>Xylariaceae</taxon>
        <taxon>Xylaria</taxon>
    </lineage>
</organism>
<dbReference type="PROSITE" id="PS00751">
    <property type="entry name" value="TCP1_2"/>
    <property type="match status" value="1"/>
</dbReference>
<dbReference type="EMBL" id="JANPWZ010000019">
    <property type="protein sequence ID" value="KAJ3580259.1"/>
    <property type="molecule type" value="Genomic_DNA"/>
</dbReference>
<feature type="compositionally biased region" description="Polar residues" evidence="11">
    <location>
        <begin position="730"/>
        <end position="744"/>
    </location>
</feature>
<evidence type="ECO:0000313" key="14">
    <source>
        <dbReference type="EMBL" id="KAJ3580259.1"/>
    </source>
</evidence>
<comment type="similarity">
    <text evidence="2 10">Belongs to the TCP-1 chaperonin family.</text>
</comment>
<evidence type="ECO:0000256" key="3">
    <source>
        <dbReference type="ARBA" id="ARBA00011531"/>
    </source>
</evidence>
<feature type="region of interest" description="Disordered" evidence="11">
    <location>
        <begin position="717"/>
        <end position="744"/>
    </location>
</feature>
<dbReference type="GO" id="GO:0005832">
    <property type="term" value="C:chaperonin-containing T-complex"/>
    <property type="evidence" value="ECO:0007669"/>
    <property type="project" value="UniProtKB-ARBA"/>
</dbReference>
<dbReference type="PROSITE" id="PS00455">
    <property type="entry name" value="AMP_BINDING"/>
    <property type="match status" value="1"/>
</dbReference>
<evidence type="ECO:0000256" key="12">
    <source>
        <dbReference type="SAM" id="Phobius"/>
    </source>
</evidence>
<dbReference type="InterPro" id="IPR000873">
    <property type="entry name" value="AMP-dep_synth/lig_dom"/>
</dbReference>
<keyword evidence="6 10" id="KW-0067">ATP-binding</keyword>